<dbReference type="PANTHER" id="PTHR43827">
    <property type="entry name" value="2,5-DIKETO-D-GLUCONIC ACID REDUCTASE"/>
    <property type="match status" value="1"/>
</dbReference>
<dbReference type="SUPFAM" id="SSF51430">
    <property type="entry name" value="NAD(P)-linked oxidoreductase"/>
    <property type="match status" value="1"/>
</dbReference>
<dbReference type="Pfam" id="PF00248">
    <property type="entry name" value="Aldo_ket_red"/>
    <property type="match status" value="1"/>
</dbReference>
<dbReference type="AlphaFoldDB" id="A0A6J8AY98"/>
<name>A0A6J8AY98_MYTCO</name>
<dbReference type="Gene3D" id="3.20.20.100">
    <property type="entry name" value="NADP-dependent oxidoreductase domain"/>
    <property type="match status" value="2"/>
</dbReference>
<keyword evidence="1" id="KW-0812">Transmembrane</keyword>
<keyword evidence="1" id="KW-0472">Membrane</keyword>
<evidence type="ECO:0000313" key="3">
    <source>
        <dbReference type="EMBL" id="CAC5375773.1"/>
    </source>
</evidence>
<dbReference type="EMBL" id="CACVKT020002156">
    <property type="protein sequence ID" value="CAC5375773.1"/>
    <property type="molecule type" value="Genomic_DNA"/>
</dbReference>
<dbReference type="InterPro" id="IPR020471">
    <property type="entry name" value="AKR"/>
</dbReference>
<evidence type="ECO:0000259" key="2">
    <source>
        <dbReference type="Pfam" id="PF00248"/>
    </source>
</evidence>
<dbReference type="GO" id="GO:0016491">
    <property type="term" value="F:oxidoreductase activity"/>
    <property type="evidence" value="ECO:0007669"/>
    <property type="project" value="InterPro"/>
</dbReference>
<dbReference type="OrthoDB" id="416253at2759"/>
<gene>
    <name evidence="3" type="ORF">MCOR_12662</name>
</gene>
<dbReference type="InterPro" id="IPR036812">
    <property type="entry name" value="NAD(P)_OxRdtase_dom_sf"/>
</dbReference>
<dbReference type="Proteomes" id="UP000507470">
    <property type="component" value="Unassembled WGS sequence"/>
</dbReference>
<protein>
    <recommendedName>
        <fullName evidence="2">NADP-dependent oxidoreductase domain-containing protein</fullName>
    </recommendedName>
</protein>
<proteinExistence type="predicted"/>
<feature type="transmembrane region" description="Helical" evidence="1">
    <location>
        <begin position="154"/>
        <end position="174"/>
    </location>
</feature>
<keyword evidence="1" id="KW-1133">Transmembrane helix</keyword>
<accession>A0A6J8AY98</accession>
<keyword evidence="4" id="KW-1185">Reference proteome</keyword>
<dbReference type="InterPro" id="IPR023210">
    <property type="entry name" value="NADP_OxRdtase_dom"/>
</dbReference>
<sequence>MIDTAEMYENEADVGRELKKSGLKKKMFLLSQSSVKMVTIDARKYSKKVWKSKLYVPYIDLYLVHSPKSGKIIETYKAVGIEGTSMGYAPPVKGQTFDDETLCGIAKRNNKSPAQILSRWSLQHGFITIPKSVHSGRIEENMLVFDWSLNDEDMAILVSTCFVWPLFGVVFLVGKNKRKENYNYIIHVLNKQQ</sequence>
<organism evidence="3 4">
    <name type="scientific">Mytilus coruscus</name>
    <name type="common">Sea mussel</name>
    <dbReference type="NCBI Taxonomy" id="42192"/>
    <lineage>
        <taxon>Eukaryota</taxon>
        <taxon>Metazoa</taxon>
        <taxon>Spiralia</taxon>
        <taxon>Lophotrochozoa</taxon>
        <taxon>Mollusca</taxon>
        <taxon>Bivalvia</taxon>
        <taxon>Autobranchia</taxon>
        <taxon>Pteriomorphia</taxon>
        <taxon>Mytilida</taxon>
        <taxon>Mytiloidea</taxon>
        <taxon>Mytilidae</taxon>
        <taxon>Mytilinae</taxon>
        <taxon>Mytilus</taxon>
    </lineage>
</organism>
<dbReference type="PANTHER" id="PTHR43827:SF13">
    <property type="entry name" value="ALDO_KETO REDUCTASE FAMILY PROTEIN"/>
    <property type="match status" value="1"/>
</dbReference>
<evidence type="ECO:0000313" key="4">
    <source>
        <dbReference type="Proteomes" id="UP000507470"/>
    </source>
</evidence>
<feature type="domain" description="NADP-dependent oxidoreductase" evidence="2">
    <location>
        <begin position="99"/>
        <end position="157"/>
    </location>
</feature>
<evidence type="ECO:0000256" key="1">
    <source>
        <dbReference type="SAM" id="Phobius"/>
    </source>
</evidence>
<reference evidence="3 4" key="1">
    <citation type="submission" date="2020-06" db="EMBL/GenBank/DDBJ databases">
        <authorList>
            <person name="Li R."/>
            <person name="Bekaert M."/>
        </authorList>
    </citation>
    <scope>NUCLEOTIDE SEQUENCE [LARGE SCALE GENOMIC DNA]</scope>
    <source>
        <strain evidence="4">wild</strain>
    </source>
</reference>